<sequence>MTAQRPAAERSGCEAMRVPLLGACLSDADVLIPAEPSNHLDRAQRRQPGVDRAPGW</sequence>
<evidence type="ECO:0000256" key="1">
    <source>
        <dbReference type="SAM" id="MobiDB-lite"/>
    </source>
</evidence>
<dbReference type="RefSeq" id="WP_060748169.1">
    <property type="nucleotide sequence ID" value="NZ_LNTA01000118.1"/>
</dbReference>
<reference evidence="2 3" key="1">
    <citation type="submission" date="2015-11" db="EMBL/GenBank/DDBJ databases">
        <title>Long Read and Single Molecule DNA Sequencing Simplifies Genome Assembly and TAL Effector Gene Analysis of Xanthomonas translucens.</title>
        <authorList>
            <person name="Peng Z."/>
            <person name="Hu Y."/>
            <person name="Xie J."/>
            <person name="Potnis N."/>
            <person name="Akhunova A."/>
            <person name="Jones J."/>
            <person name="Liu Z."/>
            <person name="White F."/>
            <person name="Liu S."/>
        </authorList>
    </citation>
    <scope>NUCLEOTIDE SEQUENCE [LARGE SCALE GENOMIC DNA]</scope>
    <source>
        <strain evidence="2 3">B1</strain>
    </source>
</reference>
<evidence type="ECO:0000313" key="2">
    <source>
        <dbReference type="EMBL" id="KWV14009.1"/>
    </source>
</evidence>
<proteinExistence type="predicted"/>
<comment type="caution">
    <text evidence="2">The sequence shown here is derived from an EMBL/GenBank/DDBJ whole genome shotgun (WGS) entry which is preliminary data.</text>
</comment>
<evidence type="ECO:0000313" key="3">
    <source>
        <dbReference type="Proteomes" id="UP000055854"/>
    </source>
</evidence>
<dbReference type="OrthoDB" id="9808609at2"/>
<protein>
    <submittedName>
        <fullName evidence="2">ABC transporter</fullName>
    </submittedName>
</protein>
<feature type="region of interest" description="Disordered" evidence="1">
    <location>
        <begin position="36"/>
        <end position="56"/>
    </location>
</feature>
<gene>
    <name evidence="2" type="ORF">ATB53_14585</name>
</gene>
<accession>A0A109HKR3</accession>
<dbReference type="AlphaFoldDB" id="A0A109HKR3"/>
<name>A0A109HKR3_XANCT</name>
<dbReference type="Proteomes" id="UP000055854">
    <property type="component" value="Unassembled WGS sequence"/>
</dbReference>
<organism evidence="2 3">
    <name type="scientific">Xanthomonas campestris pv. translucens</name>
    <dbReference type="NCBI Taxonomy" id="343"/>
    <lineage>
        <taxon>Bacteria</taxon>
        <taxon>Pseudomonadati</taxon>
        <taxon>Pseudomonadota</taxon>
        <taxon>Gammaproteobacteria</taxon>
        <taxon>Lysobacterales</taxon>
        <taxon>Lysobacteraceae</taxon>
        <taxon>Xanthomonas</taxon>
        <taxon>Xanthomonas translucens group</taxon>
    </lineage>
</organism>
<dbReference type="EMBL" id="LNTA01000118">
    <property type="protein sequence ID" value="KWV14009.1"/>
    <property type="molecule type" value="Genomic_DNA"/>
</dbReference>